<gene>
    <name evidence="2" type="ORF">NVS89_14545</name>
</gene>
<evidence type="ECO:0000313" key="2">
    <source>
        <dbReference type="EMBL" id="MCS0496321.1"/>
    </source>
</evidence>
<dbReference type="Proteomes" id="UP001151088">
    <property type="component" value="Unassembled WGS sequence"/>
</dbReference>
<accession>A0A9X2PG22</accession>
<dbReference type="CDD" id="cd10447">
    <property type="entry name" value="GIY-YIG_unchar_2"/>
    <property type="match status" value="1"/>
</dbReference>
<comment type="caution">
    <text evidence="2">The sequence shown here is derived from an EMBL/GenBank/DDBJ whole genome shotgun (WGS) entry which is preliminary data.</text>
</comment>
<dbReference type="InterPro" id="IPR025579">
    <property type="entry name" value="DUF4357"/>
</dbReference>
<name>A0A9X2PG22_9HYPH</name>
<evidence type="ECO:0000259" key="1">
    <source>
        <dbReference type="Pfam" id="PF14267"/>
    </source>
</evidence>
<reference evidence="2" key="1">
    <citation type="submission" date="2022-08" db="EMBL/GenBank/DDBJ databases">
        <authorList>
            <person name="Li F."/>
        </authorList>
    </citation>
    <scope>NUCLEOTIDE SEQUENCE</scope>
    <source>
        <strain evidence="2">MQZ15Z-1</strain>
    </source>
</reference>
<dbReference type="Pfam" id="PF14267">
    <property type="entry name" value="DUF4357"/>
    <property type="match status" value="1"/>
</dbReference>
<organism evidence="2 3">
    <name type="scientific">Ancylobacter mangrovi</name>
    <dbReference type="NCBI Taxonomy" id="2972472"/>
    <lineage>
        <taxon>Bacteria</taxon>
        <taxon>Pseudomonadati</taxon>
        <taxon>Pseudomonadota</taxon>
        <taxon>Alphaproteobacteria</taxon>
        <taxon>Hyphomicrobiales</taxon>
        <taxon>Xanthobacteraceae</taxon>
        <taxon>Ancylobacter</taxon>
    </lineage>
</organism>
<proteinExistence type="predicted"/>
<dbReference type="RefSeq" id="WP_258733479.1">
    <property type="nucleotide sequence ID" value="NZ_JANTHZ010000006.1"/>
</dbReference>
<feature type="domain" description="DUF4357" evidence="1">
    <location>
        <begin position="238"/>
        <end position="286"/>
    </location>
</feature>
<dbReference type="AlphaFoldDB" id="A0A9X2PG22"/>
<keyword evidence="3" id="KW-1185">Reference proteome</keyword>
<dbReference type="EMBL" id="JANTHZ010000006">
    <property type="protein sequence ID" value="MCS0496321.1"/>
    <property type="molecule type" value="Genomic_DNA"/>
</dbReference>
<protein>
    <submittedName>
        <fullName evidence="2">GIY-YIG nuclease family protein</fullName>
    </submittedName>
</protein>
<sequence>MQAQSEGFGRTIQLFLVDGIPNGLIIASIHGWTGSVVVASQATFDKLRARPEADRSGVYILFGPDPDDPLSMRAYIGEADYVKDRINQSAEERAFWETAVIISTSDETLTKGDIRYLEARLIELASEAGRVKLDNGQSPKPDRRPLPEAGRANMEAFLANLRVILPVVGLDLLKPRPRAISTTERPAKTDTGQKFEIRHKSNVQATAIEEDGEFVVLAGSQALKNAGYVGANSYGELKNELIAQGVLTTIDGAGVYTFARPYVFRSPSAASAVILDRNSNGRREWKVVNSDLTYHEWQEQKTTQEDAAERLMLSPENQSVI</sequence>
<evidence type="ECO:0000313" key="3">
    <source>
        <dbReference type="Proteomes" id="UP001151088"/>
    </source>
</evidence>